<dbReference type="STRING" id="150374.A0A0M9VTC3"/>
<dbReference type="Gene3D" id="3.80.10.10">
    <property type="entry name" value="Ribonuclease Inhibitor"/>
    <property type="match status" value="1"/>
</dbReference>
<dbReference type="AlphaFoldDB" id="A0A0M9VTC3"/>
<protein>
    <submittedName>
        <fullName evidence="2">Uncharacterized protein</fullName>
    </submittedName>
</protein>
<keyword evidence="3" id="KW-1185">Reference proteome</keyword>
<dbReference type="Proteomes" id="UP000053831">
    <property type="component" value="Unassembled WGS sequence"/>
</dbReference>
<evidence type="ECO:0000313" key="2">
    <source>
        <dbReference type="EMBL" id="KOS18635.1"/>
    </source>
</evidence>
<proteinExistence type="predicted"/>
<dbReference type="EMBL" id="LGSR01000020">
    <property type="protein sequence ID" value="KOS18635.1"/>
    <property type="molecule type" value="Genomic_DNA"/>
</dbReference>
<feature type="region of interest" description="Disordered" evidence="1">
    <location>
        <begin position="581"/>
        <end position="615"/>
    </location>
</feature>
<evidence type="ECO:0000256" key="1">
    <source>
        <dbReference type="SAM" id="MobiDB-lite"/>
    </source>
</evidence>
<comment type="caution">
    <text evidence="2">The sequence shown here is derived from an EMBL/GenBank/DDBJ whole genome shotgun (WGS) entry which is preliminary data.</text>
</comment>
<organism evidence="2 3">
    <name type="scientific">Escovopsis weberi</name>
    <dbReference type="NCBI Taxonomy" id="150374"/>
    <lineage>
        <taxon>Eukaryota</taxon>
        <taxon>Fungi</taxon>
        <taxon>Dikarya</taxon>
        <taxon>Ascomycota</taxon>
        <taxon>Pezizomycotina</taxon>
        <taxon>Sordariomycetes</taxon>
        <taxon>Hypocreomycetidae</taxon>
        <taxon>Hypocreales</taxon>
        <taxon>Hypocreaceae</taxon>
        <taxon>Escovopsis</taxon>
    </lineage>
</organism>
<sequence>MRFPFRKKSKKSQQDISAHVERELREAAAGAAVTRAPLLPASARSSRLLAALPGAVLERIFAFVCPHAADESYETHESSVSDSGCMLCDTRDLAHCALVSRSWHESAIAVLYHSVRIDQVHYCSLEAVLAERRKHTHRFDKNGIPEDPAQARLRLFRRTVRDDPTRIGKKVLFLKIPYMLREYCHVELAQTIAVLPNLKYIDLPQGMFADEPSYATLRLEVQARCPNFRKMAYHAGSEGSFVLLAAGRAWRHLEVLELTGVDVDANSMRAVLGALASLRALKVTQTESLSDEVLSSAYGLPLPALEEIVLEDTPRVTAAGLIEYLAWQETQQALRVLSLTNTGVQPKHLPEILTMAPRLRTLAIQCKVVEPLPGDASIAMLAAPRMELLRFEIAGQSDIGAYESIKATYYSHLASSIIAGGFPRMSRLYVLDDSFPEKLSALPLPPPNAAFAAGGPGHGRSSSTQSLGLPEIKLLAAPSPRQFRASAMAPASHRFSSNNPFAAAAALAADERTAHKVPELEIYTKSNLAGKWSFSRVDAFAAGAGRGGHARRPSSYGLAADVAGTGWDRGEARRSVMIPDSTGMFLPVPGAQDGACSPRSGPLTPASPGRSPAWS</sequence>
<dbReference type="InterPro" id="IPR032675">
    <property type="entry name" value="LRR_dom_sf"/>
</dbReference>
<dbReference type="SUPFAM" id="SSF52047">
    <property type="entry name" value="RNI-like"/>
    <property type="match status" value="1"/>
</dbReference>
<dbReference type="OrthoDB" id="5405297at2759"/>
<accession>A0A0M9VTC3</accession>
<reference evidence="2 3" key="1">
    <citation type="submission" date="2015-07" db="EMBL/GenBank/DDBJ databases">
        <title>The genome of the fungus Escovopsis weberi, a specialized disease agent of ant agriculture.</title>
        <authorList>
            <person name="de Man T.J."/>
            <person name="Stajich J.E."/>
            <person name="Kubicek C.P."/>
            <person name="Chenthamara K."/>
            <person name="Atanasova L."/>
            <person name="Druzhinina I.S."/>
            <person name="Birnbaum S."/>
            <person name="Barribeau S.M."/>
            <person name="Teiling C."/>
            <person name="Suen G."/>
            <person name="Currie C."/>
            <person name="Gerardo N.M."/>
        </authorList>
    </citation>
    <scope>NUCLEOTIDE SEQUENCE [LARGE SCALE GENOMIC DNA]</scope>
</reference>
<evidence type="ECO:0000313" key="3">
    <source>
        <dbReference type="Proteomes" id="UP000053831"/>
    </source>
</evidence>
<gene>
    <name evidence="2" type="ORF">ESCO_000380</name>
</gene>
<name>A0A0M9VTC3_ESCWE</name>